<dbReference type="SUPFAM" id="SSF49313">
    <property type="entry name" value="Cadherin-like"/>
    <property type="match status" value="2"/>
</dbReference>
<accession>A0A6N4QTQ7</accession>
<reference evidence="1 2" key="1">
    <citation type="journal article" date="2019" name="PLoS Negl. Trop. Dis.">
        <title>Revisiting the worldwide diversity of Leptospira species in the environment.</title>
        <authorList>
            <person name="Vincent A.T."/>
            <person name="Schiettekatte O."/>
            <person name="Bourhy P."/>
            <person name="Veyrier F.J."/>
            <person name="Picardeau M."/>
        </authorList>
    </citation>
    <scope>NUCLEOTIDE SEQUENCE [LARGE SCALE GENOMIC DNA]</scope>
    <source>
        <strain evidence="1 2">201702445</strain>
    </source>
</reference>
<gene>
    <name evidence="1" type="ORF">EHQ83_08770</name>
</gene>
<name>A0A6N4QTQ7_9LEPT</name>
<evidence type="ECO:0000313" key="2">
    <source>
        <dbReference type="Proteomes" id="UP000297613"/>
    </source>
</evidence>
<protein>
    <submittedName>
        <fullName evidence="1">Ig domain protein</fullName>
    </submittedName>
</protein>
<proteinExistence type="predicted"/>
<dbReference type="EMBL" id="RQGM01000032">
    <property type="protein sequence ID" value="TGL85080.1"/>
    <property type="molecule type" value="Genomic_DNA"/>
</dbReference>
<dbReference type="InterPro" id="IPR013783">
    <property type="entry name" value="Ig-like_fold"/>
</dbReference>
<dbReference type="GO" id="GO:0016020">
    <property type="term" value="C:membrane"/>
    <property type="evidence" value="ECO:0007669"/>
    <property type="project" value="InterPro"/>
</dbReference>
<evidence type="ECO:0000313" key="1">
    <source>
        <dbReference type="EMBL" id="TGL85080.1"/>
    </source>
</evidence>
<dbReference type="InterPro" id="IPR015919">
    <property type="entry name" value="Cadherin-like_sf"/>
</dbReference>
<dbReference type="AlphaFoldDB" id="A0A6N4QTQ7"/>
<dbReference type="Gene3D" id="2.60.40.10">
    <property type="entry name" value="Immunoglobulins"/>
    <property type="match status" value="2"/>
</dbReference>
<dbReference type="RefSeq" id="WP_135572104.1">
    <property type="nucleotide sequence ID" value="NZ_RQGK01000064.1"/>
</dbReference>
<organism evidence="1 2">
    <name type="scientific">Leptospira yasudae</name>
    <dbReference type="NCBI Taxonomy" id="2202201"/>
    <lineage>
        <taxon>Bacteria</taxon>
        <taxon>Pseudomonadati</taxon>
        <taxon>Spirochaetota</taxon>
        <taxon>Spirochaetia</taxon>
        <taxon>Leptospirales</taxon>
        <taxon>Leptospiraceae</taxon>
        <taxon>Leptospira</taxon>
    </lineage>
</organism>
<comment type="caution">
    <text evidence="1">The sequence shown here is derived from an EMBL/GenBank/DDBJ whole genome shotgun (WGS) entry which is preliminary data.</text>
</comment>
<dbReference type="Pfam" id="PF05345">
    <property type="entry name" value="He_PIG"/>
    <property type="match status" value="2"/>
</dbReference>
<sequence>MYHLQRLPKLVIALLLLFILTESCKPHGSGGDEMNDLLLLLGTQGQTKPSPITFTNLKSGNSSINSAYGIYEDGVDIRASATGTAKTTSTSGKFQFSISPDLPSGLTTKSLFSNGNGFQISGTPTAVTSPTIYTIVATHSGDPSYKVSGTFSMSTIVNSPDLSYPCSMYSPCTFVINVPISTLNPSYQGIYHTETQINEWTAPSLPPGLSINSVTGAISGTPTVLSSTTAYSVTGKNAGGSAQTNLNINVKSLLFGYSTLSTTEYTTFGAISYALNSPSLQSATATTFSISPALPAGLSFNTSNGTISGTPTATSIVTTYTVTGTNSSGSASTMINIEIKNGNYLCYNGGSAAGCSIYPYTCKASSQCYNSISFCRSSSPCLY</sequence>
<dbReference type="GO" id="GO:0005509">
    <property type="term" value="F:calcium ion binding"/>
    <property type="evidence" value="ECO:0007669"/>
    <property type="project" value="InterPro"/>
</dbReference>
<dbReference type="Proteomes" id="UP000297613">
    <property type="component" value="Unassembled WGS sequence"/>
</dbReference>